<proteinExistence type="predicted"/>
<dbReference type="EMBL" id="CP053835">
    <property type="protein sequence ID" value="QKF76240.1"/>
    <property type="molecule type" value="Genomic_DNA"/>
</dbReference>
<reference evidence="1 2" key="1">
    <citation type="submission" date="2020-05" db="EMBL/GenBank/DDBJ databases">
        <title>Complete genome sequencing of Campylobacter and Arcobacter type strains.</title>
        <authorList>
            <person name="Miller W.G."/>
            <person name="Yee E."/>
        </authorList>
    </citation>
    <scope>NUCLEOTIDE SEQUENCE [LARGE SCALE GENOMIC DNA]</scope>
    <source>
        <strain evidence="1 2">LMG 25694</strain>
    </source>
</reference>
<dbReference type="AlphaFoldDB" id="A0AAE7BB43"/>
<keyword evidence="2" id="KW-1185">Reference proteome</keyword>
<protein>
    <submittedName>
        <fullName evidence="1">Uncharacterized protein</fullName>
    </submittedName>
</protein>
<evidence type="ECO:0000313" key="1">
    <source>
        <dbReference type="EMBL" id="QKF76240.1"/>
    </source>
</evidence>
<dbReference type="RefSeq" id="WP_129011719.1">
    <property type="nucleotide sequence ID" value="NZ_CP053835.1"/>
</dbReference>
<accession>A0AAE7BB43</accession>
<dbReference type="SUPFAM" id="SSF50985">
    <property type="entry name" value="RCC1/BLIP-II"/>
    <property type="match status" value="1"/>
</dbReference>
<dbReference type="KEGG" id="adz:ADFLV_0173"/>
<dbReference type="InterPro" id="IPR009091">
    <property type="entry name" value="RCC1/BLIP-II"/>
</dbReference>
<dbReference type="Proteomes" id="UP000503313">
    <property type="component" value="Chromosome"/>
</dbReference>
<evidence type="ECO:0000313" key="2">
    <source>
        <dbReference type="Proteomes" id="UP000503313"/>
    </source>
</evidence>
<sequence length="1100" mass="124734">MNNVKSLIQKEEYISLALNKYILQTGKIPKKSDDTIDWDKLEVEDYLGTNFNKTNPITLKDIVITFDDKNSAFIKGAIEKETDYKEEYNYLYNFYTNKVFRVNTISPKSILPADLEKGTQVLYNNIQKEIASVITKNKNSIVLPSQNCNTGEYFYELKNEKLTYKYCKAIGNSIEIYQKTPVYLDNLDDLSYIKVGIGEKAYVKDGNSWYEYYYEGNNTWIPSGTGRTTSQVNDEITMQERILSYIPDSKDLVIRNNGGCMLANGDIFCWGNNKYKKSGIETYGQIDYKLTPNYVNTPVMLKVDIENIKVEDETLNLISKRWYNNPYRVKFEKMAMNDKNVCGISPIFDYYESGIRYKIGGDLYCNGYLHSDYFYVENIGQTQTSILRKNKIISNGKDGGIYSSSVIYLKDIVMIDGTFILLSDTGKIYSFGSNLKGSLGINNTDENFSTYIPQTLESEVTFKKIYALRDIKGFGALDENNNFWIWGERANGKIYYKPTILSNSKKFNEDGIFVNSKEFILKGVDNKFYRTYDDISIKDLGIDGGTLSASVYDYGTKQLLVYVDKNMQLQGSNELLTCMDKDFNSCSTADKTIFSTALTELNSLTNTINNSLYANFSNVSIFEGKINKTVVDYGTDYTEDFENSSTTGWNVNYIHDGESVTGKFLGRLGNGRIDTTSGSQTVYKTFSLGSSWANKNIKIAFDMYEIGYWDGNNGNGLEDAFYVYINNVLVSKDTYTRDDSKDTKVGTDLGILPNSGNNYIQKHQYSYSITLDSTGSFKLGFGAALGGWHNVAGKNADYTVESFGINNIDISKQIDNVTFSSNVYLETFEDENHDYWVVPPGPVPYTASTSEFYKYPIYVDSGTATKFLGRFNKKSSSGTIYHGNSDGSEEVYKVFSFGAENANKQVTISYDFYRIGTWRHDIWYTIDKFYTFINGNRTETYSTPILDYYSFRKFTFTRTEYLDAYGNIRLGFGAYIKDNDITQTSWGIDNVKFTLTGNTNTSGGSSSTSTKEVSVPTICTMTGIGSSSQMYCWGNVGRSIPILSTSLYDVDKISTINKLFVTQESDVHTQMAFDNFNNSGNLFLKYPTYIGGFDYAFYFK</sequence>
<dbReference type="Gene3D" id="2.130.10.30">
    <property type="entry name" value="Regulator of chromosome condensation 1/beta-lactamase-inhibitor protein II"/>
    <property type="match status" value="1"/>
</dbReference>
<organism evidence="1 2">
    <name type="scientific">Arcobacter defluvii</name>
    <dbReference type="NCBI Taxonomy" id="873191"/>
    <lineage>
        <taxon>Bacteria</taxon>
        <taxon>Pseudomonadati</taxon>
        <taxon>Campylobacterota</taxon>
        <taxon>Epsilonproteobacteria</taxon>
        <taxon>Campylobacterales</taxon>
        <taxon>Arcobacteraceae</taxon>
        <taxon>Arcobacter</taxon>
    </lineage>
</organism>
<name>A0AAE7BB43_9BACT</name>
<gene>
    <name evidence="1" type="ORF">ADFLV_0173</name>
</gene>